<organism evidence="2 3">
    <name type="scientific">Diaporthe vaccinii</name>
    <dbReference type="NCBI Taxonomy" id="105482"/>
    <lineage>
        <taxon>Eukaryota</taxon>
        <taxon>Fungi</taxon>
        <taxon>Dikarya</taxon>
        <taxon>Ascomycota</taxon>
        <taxon>Pezizomycotina</taxon>
        <taxon>Sordariomycetes</taxon>
        <taxon>Sordariomycetidae</taxon>
        <taxon>Diaporthales</taxon>
        <taxon>Diaporthaceae</taxon>
        <taxon>Diaporthe</taxon>
        <taxon>Diaporthe eres species complex</taxon>
    </lineage>
</organism>
<feature type="compositionally biased region" description="Gly residues" evidence="1">
    <location>
        <begin position="842"/>
        <end position="856"/>
    </location>
</feature>
<feature type="region of interest" description="Disordered" evidence="1">
    <location>
        <begin position="235"/>
        <end position="528"/>
    </location>
</feature>
<name>A0ABR4EXZ9_9PEZI</name>
<feature type="region of interest" description="Disordered" evidence="1">
    <location>
        <begin position="823"/>
        <end position="868"/>
    </location>
</feature>
<feature type="region of interest" description="Disordered" evidence="1">
    <location>
        <begin position="67"/>
        <end position="95"/>
    </location>
</feature>
<keyword evidence="3" id="KW-1185">Reference proteome</keyword>
<feature type="compositionally biased region" description="Pro residues" evidence="1">
    <location>
        <begin position="575"/>
        <end position="587"/>
    </location>
</feature>
<feature type="compositionally biased region" description="Low complexity" evidence="1">
    <location>
        <begin position="253"/>
        <end position="273"/>
    </location>
</feature>
<gene>
    <name evidence="2" type="ORF">FJTKL_05808</name>
</gene>
<evidence type="ECO:0000313" key="2">
    <source>
        <dbReference type="EMBL" id="KAL2287324.1"/>
    </source>
</evidence>
<evidence type="ECO:0000313" key="3">
    <source>
        <dbReference type="Proteomes" id="UP001600888"/>
    </source>
</evidence>
<dbReference type="EMBL" id="JBAWTH010000020">
    <property type="protein sequence ID" value="KAL2287324.1"/>
    <property type="molecule type" value="Genomic_DNA"/>
</dbReference>
<feature type="region of interest" description="Disordered" evidence="1">
    <location>
        <begin position="637"/>
        <end position="764"/>
    </location>
</feature>
<feature type="compositionally biased region" description="Acidic residues" evidence="1">
    <location>
        <begin position="699"/>
        <end position="711"/>
    </location>
</feature>
<accession>A0ABR4EXZ9</accession>
<evidence type="ECO:0000256" key="1">
    <source>
        <dbReference type="SAM" id="MobiDB-lite"/>
    </source>
</evidence>
<feature type="compositionally biased region" description="Low complexity" evidence="1">
    <location>
        <begin position="394"/>
        <end position="455"/>
    </location>
</feature>
<dbReference type="Proteomes" id="UP001600888">
    <property type="component" value="Unassembled WGS sequence"/>
</dbReference>
<feature type="compositionally biased region" description="Pro residues" evidence="1">
    <location>
        <begin position="274"/>
        <end position="285"/>
    </location>
</feature>
<protein>
    <recommendedName>
        <fullName evidence="4">B box-type domain-containing protein</fullName>
    </recommendedName>
</protein>
<feature type="compositionally biased region" description="Basic and acidic residues" evidence="1">
    <location>
        <begin position="482"/>
        <end position="494"/>
    </location>
</feature>
<feature type="region of interest" description="Disordered" evidence="1">
    <location>
        <begin position="115"/>
        <end position="153"/>
    </location>
</feature>
<feature type="compositionally biased region" description="Low complexity" evidence="1">
    <location>
        <begin position="463"/>
        <end position="481"/>
    </location>
</feature>
<sequence length="868" mass="94367">MAPHTRFKLAIIRTMRCDFCNKGNVDGVQECQDCNMHFCRKCIESGKLNKDERHRMQQNVIAKLNWNKPPKGRRAAHHRETAASEPVSHDQLLKEQRLDARRAGRRLRHEARHIGHHHESAPHFQASQDPRAQQPMGTFPGNGFNVPAGHHEHAGHGQFQYVSAPPGYPPGYAPSPPGYAPSPPEYAPSLPAHTMPYGAPCSGPGQHIQHIPHTGYGGLPMPSGPMYGHHFSVNPGLHPRGDPRLHTPPGQPYPHGGYPVPNNFGGYYGNGPPEYTPAPKPPGFPGPGFHQLPSQPQPMYNDRGYVSRGNMPSGQPVSGPGHASSHAFGQPHGGGPFPHAPPPQERQLLPRGQESEPARGGEPPSFAGPAREAGAREPRYQGPAEQPVDSLTIQQQQQQQAWDQEQARQAWEQGQARQAWERQQAQQALQQMWERSQQQALQQNAQPLAQQWQSQEGEQHRTQPAAQPAAEQARQRPQQAQKQDEQRQERREEQQSQQAVRPISESGAVGGTPPSTGPPFTLPPIHFAPHVTSTPITLPPITAPPIAAPPIAAPPIAAPPIAVSGFQQTRLPVLAPAPAPAPRPSAPEPETTSQAGRLQHRETCIVPTVVEHVQRPFGIPALARDLFAGRPNHYDETDARWAQSQPVGTNKIREHDEDDYYDDDDDDATETGIDPDDPCCPPGQPPNKGRKRAKQIREYDEDDYDEDDDDNAIGTGTDPDEPCCPPDQPPSKGRKRAHSQVSSIDSTLSAELELGQPGPSTTEEVLQELFKDERIARERLERGECSALEMAAAANTLQGGGRGLVGATGDLCMANDVVIKRRQEELNRRRAAEPVEKKSREGGGGSGGEGEGGSGSGEAAPSDGVGRG</sequence>
<reference evidence="2 3" key="1">
    <citation type="submission" date="2024-03" db="EMBL/GenBank/DDBJ databases">
        <title>A high-quality draft genome sequence of Diaporthe vaccinii, a causative agent of upright dieback and viscid rot disease in cranberry plants.</title>
        <authorList>
            <person name="Sarrasin M."/>
            <person name="Lang B.F."/>
            <person name="Burger G."/>
        </authorList>
    </citation>
    <scope>NUCLEOTIDE SEQUENCE [LARGE SCALE GENOMIC DNA]</scope>
    <source>
        <strain evidence="2 3">IS7</strain>
    </source>
</reference>
<evidence type="ECO:0008006" key="4">
    <source>
        <dbReference type="Google" id="ProtNLM"/>
    </source>
</evidence>
<dbReference type="CDD" id="cd19757">
    <property type="entry name" value="Bbox1"/>
    <property type="match status" value="1"/>
</dbReference>
<feature type="region of interest" description="Disordered" evidence="1">
    <location>
        <begin position="574"/>
        <end position="599"/>
    </location>
</feature>
<feature type="compositionally biased region" description="Acidic residues" evidence="1">
    <location>
        <begin position="656"/>
        <end position="677"/>
    </location>
</feature>
<comment type="caution">
    <text evidence="2">The sequence shown here is derived from an EMBL/GenBank/DDBJ whole genome shotgun (WGS) entry which is preliminary data.</text>
</comment>
<feature type="compositionally biased region" description="Basic and acidic residues" evidence="1">
    <location>
        <begin position="823"/>
        <end position="841"/>
    </location>
</feature>
<proteinExistence type="predicted"/>
<feature type="compositionally biased region" description="Basic and acidic residues" evidence="1">
    <location>
        <begin position="78"/>
        <end position="95"/>
    </location>
</feature>
<feature type="compositionally biased region" description="Polar residues" evidence="1">
    <location>
        <begin position="739"/>
        <end position="749"/>
    </location>
</feature>